<evidence type="ECO:0000313" key="3">
    <source>
        <dbReference type="Proteomes" id="UP001295444"/>
    </source>
</evidence>
<dbReference type="EMBL" id="OW240920">
    <property type="protein sequence ID" value="CAH2315459.1"/>
    <property type="molecule type" value="Genomic_DNA"/>
</dbReference>
<protein>
    <submittedName>
        <fullName evidence="2">Uncharacterized protein</fullName>
    </submittedName>
</protein>
<name>A0AAD1T2G1_PELCU</name>
<reference evidence="2" key="1">
    <citation type="submission" date="2022-03" db="EMBL/GenBank/DDBJ databases">
        <authorList>
            <person name="Alioto T."/>
            <person name="Alioto T."/>
            <person name="Gomez Garrido J."/>
        </authorList>
    </citation>
    <scope>NUCLEOTIDE SEQUENCE</scope>
</reference>
<evidence type="ECO:0000256" key="1">
    <source>
        <dbReference type="SAM" id="MobiDB-lite"/>
    </source>
</evidence>
<proteinExistence type="predicted"/>
<organism evidence="2 3">
    <name type="scientific">Pelobates cultripes</name>
    <name type="common">Western spadefoot toad</name>
    <dbReference type="NCBI Taxonomy" id="61616"/>
    <lineage>
        <taxon>Eukaryota</taxon>
        <taxon>Metazoa</taxon>
        <taxon>Chordata</taxon>
        <taxon>Craniata</taxon>
        <taxon>Vertebrata</taxon>
        <taxon>Euteleostomi</taxon>
        <taxon>Amphibia</taxon>
        <taxon>Batrachia</taxon>
        <taxon>Anura</taxon>
        <taxon>Pelobatoidea</taxon>
        <taxon>Pelobatidae</taxon>
        <taxon>Pelobates</taxon>
    </lineage>
</organism>
<dbReference type="Proteomes" id="UP001295444">
    <property type="component" value="Chromosome 09"/>
</dbReference>
<evidence type="ECO:0000313" key="2">
    <source>
        <dbReference type="EMBL" id="CAH2315459.1"/>
    </source>
</evidence>
<gene>
    <name evidence="2" type="ORF">PECUL_23A035417</name>
</gene>
<keyword evidence="3" id="KW-1185">Reference proteome</keyword>
<feature type="region of interest" description="Disordered" evidence="1">
    <location>
        <begin position="33"/>
        <end position="58"/>
    </location>
</feature>
<sequence length="197" mass="21890">MNTLDPSEQGASKKAGDLKGCFRDRVKALTVNPEDSMAALSSPRDTPPYSPTTSDHSSVTRISDIKELLNNLSLKDDIAAMLTRLEASVQTQISSLTSEVRLVGNRVGDLEEDRDQILERLLNLEQRHKVMDAKLIHNMKNVEDLDNRGRQNNIRVQGLPESQDSTEELNTTLQFVFNNIPQTCGNPNHARYGSCSA</sequence>
<accession>A0AAD1T2G1</accession>
<dbReference type="AlphaFoldDB" id="A0AAD1T2G1"/>